<evidence type="ECO:0000256" key="2">
    <source>
        <dbReference type="ARBA" id="ARBA00007553"/>
    </source>
</evidence>
<dbReference type="InterPro" id="IPR051206">
    <property type="entry name" value="NAMLAA_amidase_2"/>
</dbReference>
<comment type="catalytic activity">
    <reaction evidence="1">
        <text>Hydrolyzes the link between N-acetylmuramoyl residues and L-amino acid residues in certain cell-wall glycopeptides.</text>
        <dbReference type="EC" id="3.5.1.28"/>
    </reaction>
</comment>
<sequence>MADCDAALARLCDAASKVSAHYLIRRDGSVVQLVDEAARAWHAGVSFWRGESDMNSASIGIELDHDGPNEAGAMAAFPTAQMAALAGLLADITARHKFDPQNILGHSDIAPGRKIDPGEAFDWAALHRAGFGLWLDNLSIEDVPPLALGSSDKAVQPLQKALAAFGYQITADGHYGAATKAVIEAFQRHFRASKVDGVADAETQSLIYAYCRAALKA</sequence>
<dbReference type="GO" id="GO:0009254">
    <property type="term" value="P:peptidoglycan turnover"/>
    <property type="evidence" value="ECO:0007669"/>
    <property type="project" value="TreeGrafter"/>
</dbReference>
<dbReference type="AlphaFoldDB" id="A0A937L5T0"/>
<dbReference type="InterPro" id="IPR036366">
    <property type="entry name" value="PGBDSf"/>
</dbReference>
<reference evidence="7" key="1">
    <citation type="submission" date="2020-10" db="EMBL/GenBank/DDBJ databases">
        <title>Microbiome of the Black Sea water column analyzed by genome centric metagenomics.</title>
        <authorList>
            <person name="Cabello-Yeves P.J."/>
            <person name="Callieri C."/>
            <person name="Picazo A."/>
            <person name="Mehrshad M."/>
            <person name="Haro-Moreno J.M."/>
            <person name="Roda-Garcia J."/>
            <person name="Dzembekova N."/>
            <person name="Slabakova V."/>
            <person name="Slabakova N."/>
            <person name="Moncheva S."/>
            <person name="Rodriguez-Valera F."/>
        </authorList>
    </citation>
    <scope>NUCLEOTIDE SEQUENCE</scope>
    <source>
        <strain evidence="7">BS307-5m-G5</strain>
    </source>
</reference>
<evidence type="ECO:0000256" key="3">
    <source>
        <dbReference type="ARBA" id="ARBA00011901"/>
    </source>
</evidence>
<dbReference type="Pfam" id="PF01510">
    <property type="entry name" value="Amidase_2"/>
    <property type="match status" value="1"/>
</dbReference>
<dbReference type="CDD" id="cd06583">
    <property type="entry name" value="PGRP"/>
    <property type="match status" value="1"/>
</dbReference>
<evidence type="ECO:0000256" key="5">
    <source>
        <dbReference type="ARBA" id="ARBA00023316"/>
    </source>
</evidence>
<dbReference type="EMBL" id="JADHOK010000086">
    <property type="protein sequence ID" value="MBL6762207.1"/>
    <property type="molecule type" value="Genomic_DNA"/>
</dbReference>
<dbReference type="EC" id="3.5.1.28" evidence="3"/>
<evidence type="ECO:0000256" key="4">
    <source>
        <dbReference type="ARBA" id="ARBA00022801"/>
    </source>
</evidence>
<dbReference type="GO" id="GO:0071555">
    <property type="term" value="P:cell wall organization"/>
    <property type="evidence" value="ECO:0007669"/>
    <property type="project" value="UniProtKB-KW"/>
</dbReference>
<feature type="domain" description="N-acetylmuramoyl-L-alanine amidase" evidence="6">
    <location>
        <begin position="1"/>
        <end position="118"/>
    </location>
</feature>
<proteinExistence type="inferred from homology"/>
<evidence type="ECO:0000313" key="7">
    <source>
        <dbReference type="EMBL" id="MBL6762207.1"/>
    </source>
</evidence>
<accession>A0A937L5T0</accession>
<keyword evidence="4" id="KW-0378">Hydrolase</keyword>
<dbReference type="InterPro" id="IPR002477">
    <property type="entry name" value="Peptidoglycan-bd-like"/>
</dbReference>
<dbReference type="SMART" id="SM00644">
    <property type="entry name" value="Ami_2"/>
    <property type="match status" value="1"/>
</dbReference>
<dbReference type="InterPro" id="IPR036365">
    <property type="entry name" value="PGBD-like_sf"/>
</dbReference>
<dbReference type="SUPFAM" id="SSF47090">
    <property type="entry name" value="PGBD-like"/>
    <property type="match status" value="1"/>
</dbReference>
<dbReference type="InterPro" id="IPR002502">
    <property type="entry name" value="Amidase_domain"/>
</dbReference>
<dbReference type="InterPro" id="IPR036505">
    <property type="entry name" value="Amidase/PGRP_sf"/>
</dbReference>
<dbReference type="Pfam" id="PF01471">
    <property type="entry name" value="PG_binding_1"/>
    <property type="match status" value="1"/>
</dbReference>
<organism evidence="7 8">
    <name type="scientific">PS1 clade bacterium</name>
    <dbReference type="NCBI Taxonomy" id="2175152"/>
    <lineage>
        <taxon>Bacteria</taxon>
        <taxon>Pseudomonadati</taxon>
        <taxon>Pseudomonadota</taxon>
        <taxon>Alphaproteobacteria</taxon>
        <taxon>PS1 clade</taxon>
    </lineage>
</organism>
<dbReference type="SUPFAM" id="SSF55846">
    <property type="entry name" value="N-acetylmuramoyl-L-alanine amidase-like"/>
    <property type="match status" value="1"/>
</dbReference>
<dbReference type="PANTHER" id="PTHR30417:SF1">
    <property type="entry name" value="N-ACETYLMURAMOYL-L-ALANINE AMIDASE AMID"/>
    <property type="match status" value="1"/>
</dbReference>
<dbReference type="Gene3D" id="1.10.101.10">
    <property type="entry name" value="PGBD-like superfamily/PGBD"/>
    <property type="match status" value="1"/>
</dbReference>
<dbReference type="Gene3D" id="3.40.80.10">
    <property type="entry name" value="Peptidoglycan recognition protein-like"/>
    <property type="match status" value="1"/>
</dbReference>
<evidence type="ECO:0000313" key="8">
    <source>
        <dbReference type="Proteomes" id="UP000785783"/>
    </source>
</evidence>
<evidence type="ECO:0000259" key="6">
    <source>
        <dbReference type="SMART" id="SM00644"/>
    </source>
</evidence>
<dbReference type="GO" id="GO:0008745">
    <property type="term" value="F:N-acetylmuramoyl-L-alanine amidase activity"/>
    <property type="evidence" value="ECO:0007669"/>
    <property type="project" value="UniProtKB-EC"/>
</dbReference>
<keyword evidence="5" id="KW-0961">Cell wall biogenesis/degradation</keyword>
<comment type="caution">
    <text evidence="7">The sequence shown here is derived from an EMBL/GenBank/DDBJ whole genome shotgun (WGS) entry which is preliminary data.</text>
</comment>
<protein>
    <recommendedName>
        <fullName evidence="3">N-acetylmuramoyl-L-alanine amidase</fullName>
        <ecNumber evidence="3">3.5.1.28</ecNumber>
    </recommendedName>
</protein>
<dbReference type="GO" id="GO:0019867">
    <property type="term" value="C:outer membrane"/>
    <property type="evidence" value="ECO:0007669"/>
    <property type="project" value="TreeGrafter"/>
</dbReference>
<dbReference type="GO" id="GO:0009253">
    <property type="term" value="P:peptidoglycan catabolic process"/>
    <property type="evidence" value="ECO:0007669"/>
    <property type="project" value="InterPro"/>
</dbReference>
<dbReference type="Proteomes" id="UP000785783">
    <property type="component" value="Unassembled WGS sequence"/>
</dbReference>
<evidence type="ECO:0000256" key="1">
    <source>
        <dbReference type="ARBA" id="ARBA00001561"/>
    </source>
</evidence>
<dbReference type="PANTHER" id="PTHR30417">
    <property type="entry name" value="N-ACETYLMURAMOYL-L-ALANINE AMIDASE AMID"/>
    <property type="match status" value="1"/>
</dbReference>
<comment type="similarity">
    <text evidence="2">Belongs to the N-acetylmuramoyl-L-alanine amidase 2 family.</text>
</comment>
<name>A0A937L5T0_9PROT</name>
<gene>
    <name evidence="7" type="ORF">ISQ19_05870</name>
</gene>